<dbReference type="InterPro" id="IPR000157">
    <property type="entry name" value="TIR_dom"/>
</dbReference>
<feature type="domain" description="TIR" evidence="1">
    <location>
        <begin position="6"/>
        <end position="134"/>
    </location>
</feature>
<dbReference type="InterPro" id="IPR035897">
    <property type="entry name" value="Toll_tir_struct_dom_sf"/>
</dbReference>
<keyword evidence="3" id="KW-1185">Reference proteome</keyword>
<dbReference type="Proteomes" id="UP000694660">
    <property type="component" value="Unassembled WGS sequence"/>
</dbReference>
<protein>
    <submittedName>
        <fullName evidence="2">Toll/interleukin-1 receptor domain-containing protein</fullName>
    </submittedName>
</protein>
<gene>
    <name evidence="2" type="ORF">I8J34_12935</name>
</gene>
<dbReference type="PROSITE" id="PS50104">
    <property type="entry name" value="TIR"/>
    <property type="match status" value="1"/>
</dbReference>
<dbReference type="SUPFAM" id="SSF52200">
    <property type="entry name" value="Toll/Interleukin receptor TIR domain"/>
    <property type="match status" value="1"/>
</dbReference>
<evidence type="ECO:0000259" key="1">
    <source>
        <dbReference type="PROSITE" id="PS50104"/>
    </source>
</evidence>
<dbReference type="Gene3D" id="3.40.50.10140">
    <property type="entry name" value="Toll/interleukin-1 receptor homology (TIR) domain"/>
    <property type="match status" value="1"/>
</dbReference>
<evidence type="ECO:0000313" key="2">
    <source>
        <dbReference type="EMBL" id="MBT0962078.1"/>
    </source>
</evidence>
<dbReference type="Pfam" id="PF13676">
    <property type="entry name" value="TIR_2"/>
    <property type="match status" value="1"/>
</dbReference>
<organism evidence="2 3">
    <name type="scientific">Denitromonas iodatirespirans</name>
    <dbReference type="NCBI Taxonomy" id="2795389"/>
    <lineage>
        <taxon>Bacteria</taxon>
        <taxon>Pseudomonadati</taxon>
        <taxon>Pseudomonadota</taxon>
        <taxon>Betaproteobacteria</taxon>
        <taxon>Rhodocyclales</taxon>
        <taxon>Zoogloeaceae</taxon>
        <taxon>Denitromonas</taxon>
    </lineage>
</organism>
<comment type="caution">
    <text evidence="2">The sequence shown here is derived from an EMBL/GenBank/DDBJ whole genome shotgun (WGS) entry which is preliminary data.</text>
</comment>
<name>A0A944H8A0_DENI1</name>
<evidence type="ECO:0000313" key="3">
    <source>
        <dbReference type="Proteomes" id="UP000694660"/>
    </source>
</evidence>
<keyword evidence="2" id="KW-0675">Receptor</keyword>
<dbReference type="GO" id="GO:0007165">
    <property type="term" value="P:signal transduction"/>
    <property type="evidence" value="ECO:0007669"/>
    <property type="project" value="InterPro"/>
</dbReference>
<accession>A0A944H8A0</accession>
<reference evidence="3" key="1">
    <citation type="journal article" date="2022" name="ISME J.">
        <title>Genetic and phylogenetic analysis of dissimilatory iodate-reducing bacteria identifies potential niches across the world's oceans.</title>
        <authorList>
            <person name="Reyes-Umana V."/>
            <person name="Henning Z."/>
            <person name="Lee K."/>
            <person name="Barnum T.P."/>
            <person name="Coates J.D."/>
        </authorList>
    </citation>
    <scope>NUCLEOTIDE SEQUENCE [LARGE SCALE GENOMIC DNA]</scope>
    <source>
        <strain evidence="3">IR12</strain>
    </source>
</reference>
<proteinExistence type="predicted"/>
<sequence length="421" mass="46149">MPYNKRPNDVFISYSHGDGNVVEPLVRWLQDVAGLRVWWDASRLTAGDRLAAALPKGLESARAAVFCVSKHWNASSWCEDEYNAALQARRADRRYRLIALHLDDAPVPTFLANARFLEMPALTAEVGAALLEALVPEPVPWVHGDADVYLSRSWHADDLAAADRVSAALIGQCGYRLVGDSPDFAVFDGEDRVRCIIDSCGALVGVLPFRDDAAHGFTSKWIVNEIKLARSLGRPYLLFAADGVELDADLVGSALGARLQPLPNGDAAAGLAASVALLDEAYVPSPRPAYSFFATSLREAGGEIDRAVNLMEQVTGMQCLLGQRLAGQHAQQEIVERIRRAQFVLADVSANNLNTLIEAGIARGAGVRLHLLCKRPESGDLHARFMFRDLEISWYADALARIGMMHRIARLYRRRIFSPPV</sequence>
<dbReference type="RefSeq" id="WP_214361873.1">
    <property type="nucleotide sequence ID" value="NZ_JAEKFT010000013.1"/>
</dbReference>
<dbReference type="AlphaFoldDB" id="A0A944H8A0"/>
<dbReference type="EMBL" id="JAEKFT010000013">
    <property type="protein sequence ID" value="MBT0962078.1"/>
    <property type="molecule type" value="Genomic_DNA"/>
</dbReference>